<dbReference type="RefSeq" id="WP_188620416.1">
    <property type="nucleotide sequence ID" value="NZ_BMJE01000003.1"/>
</dbReference>
<keyword evidence="3" id="KW-1185">Reference proteome</keyword>
<evidence type="ECO:0000313" key="2">
    <source>
        <dbReference type="EMBL" id="GGB74210.1"/>
    </source>
</evidence>
<keyword evidence="1" id="KW-0812">Transmembrane</keyword>
<proteinExistence type="predicted"/>
<feature type="transmembrane region" description="Helical" evidence="1">
    <location>
        <begin position="96"/>
        <end position="114"/>
    </location>
</feature>
<reference evidence="3" key="1">
    <citation type="journal article" date="2019" name="Int. J. Syst. Evol. Microbiol.">
        <title>The Global Catalogue of Microorganisms (GCM) 10K type strain sequencing project: providing services to taxonomists for standard genome sequencing and annotation.</title>
        <authorList>
            <consortium name="The Broad Institute Genomics Platform"/>
            <consortium name="The Broad Institute Genome Sequencing Center for Infectious Disease"/>
            <person name="Wu L."/>
            <person name="Ma J."/>
        </authorList>
    </citation>
    <scope>NUCLEOTIDE SEQUENCE [LARGE SCALE GENOMIC DNA]</scope>
    <source>
        <strain evidence="3">CGMCC 1.15461</strain>
    </source>
</reference>
<protein>
    <submittedName>
        <fullName evidence="2">Uncharacterized protein</fullName>
    </submittedName>
</protein>
<dbReference type="EMBL" id="BMJE01000003">
    <property type="protein sequence ID" value="GGB74210.1"/>
    <property type="molecule type" value="Genomic_DNA"/>
</dbReference>
<feature type="transmembrane region" description="Helical" evidence="1">
    <location>
        <begin position="196"/>
        <end position="217"/>
    </location>
</feature>
<name>A0ABQ1JS45_9FLAO</name>
<organism evidence="2 3">
    <name type="scientific">Flavobacterium suaedae</name>
    <dbReference type="NCBI Taxonomy" id="1767027"/>
    <lineage>
        <taxon>Bacteria</taxon>
        <taxon>Pseudomonadati</taxon>
        <taxon>Bacteroidota</taxon>
        <taxon>Flavobacteriia</taxon>
        <taxon>Flavobacteriales</taxon>
        <taxon>Flavobacteriaceae</taxon>
        <taxon>Flavobacterium</taxon>
    </lineage>
</organism>
<keyword evidence="1" id="KW-1133">Transmembrane helix</keyword>
<feature type="transmembrane region" description="Helical" evidence="1">
    <location>
        <begin position="168"/>
        <end position="189"/>
    </location>
</feature>
<sequence length="224" mass="25100">MIFQKIARSIIKISFDFSIKIIESLNDMEPYKLKERKLSAMTDGTLGKAISNCLRDNNLSLVPGYESHDLKHVILGYEMTPVDEIRMQAFMLGNRNYTLPCFIILIFGMVLLPSKWSLFFKDFNKGRNAKPIALWSVEEYADKDLSVLQYEVFESASNPQNNINIVSIISYIAMFAGVFGMLFCLPFLFSVSVADLVGAGFPFVGGAILFIGGLNALSNVSRQH</sequence>
<evidence type="ECO:0000256" key="1">
    <source>
        <dbReference type="SAM" id="Phobius"/>
    </source>
</evidence>
<dbReference type="Proteomes" id="UP000615760">
    <property type="component" value="Unassembled WGS sequence"/>
</dbReference>
<evidence type="ECO:0000313" key="3">
    <source>
        <dbReference type="Proteomes" id="UP000615760"/>
    </source>
</evidence>
<keyword evidence="1" id="KW-0472">Membrane</keyword>
<accession>A0ABQ1JS45</accession>
<comment type="caution">
    <text evidence="2">The sequence shown here is derived from an EMBL/GenBank/DDBJ whole genome shotgun (WGS) entry which is preliminary data.</text>
</comment>
<gene>
    <name evidence="2" type="ORF">GCM10007424_12660</name>
</gene>